<dbReference type="Proteomes" id="UP000309128">
    <property type="component" value="Unassembled WGS sequence"/>
</dbReference>
<comment type="caution">
    <text evidence="1">The sequence shown here is derived from an EMBL/GenBank/DDBJ whole genome shotgun (WGS) entry which is preliminary data.</text>
</comment>
<evidence type="ECO:0000313" key="1">
    <source>
        <dbReference type="EMBL" id="TMR22081.1"/>
    </source>
</evidence>
<evidence type="ECO:0000313" key="2">
    <source>
        <dbReference type="Proteomes" id="UP000309128"/>
    </source>
</evidence>
<protein>
    <submittedName>
        <fullName evidence="1">Uncharacterized protein</fullName>
    </submittedName>
</protein>
<gene>
    <name evidence="1" type="ORF">ETD86_13005</name>
</gene>
<organism evidence="1 2">
    <name type="scientific">Nonomuraea turkmeniaca</name>
    <dbReference type="NCBI Taxonomy" id="103838"/>
    <lineage>
        <taxon>Bacteria</taxon>
        <taxon>Bacillati</taxon>
        <taxon>Actinomycetota</taxon>
        <taxon>Actinomycetes</taxon>
        <taxon>Streptosporangiales</taxon>
        <taxon>Streptosporangiaceae</taxon>
        <taxon>Nonomuraea</taxon>
    </lineage>
</organism>
<keyword evidence="2" id="KW-1185">Reference proteome</keyword>
<reference evidence="1 2" key="1">
    <citation type="submission" date="2019-05" db="EMBL/GenBank/DDBJ databases">
        <title>Draft genome sequence of Nonomuraea turkmeniaca DSM 43926.</title>
        <authorList>
            <person name="Saricaoglu S."/>
            <person name="Isik K."/>
        </authorList>
    </citation>
    <scope>NUCLEOTIDE SEQUENCE [LARGE SCALE GENOMIC DNA]</scope>
    <source>
        <strain evidence="1 2">DSM 43926</strain>
    </source>
</reference>
<dbReference type="EMBL" id="VCKY01000034">
    <property type="protein sequence ID" value="TMR22081.1"/>
    <property type="molecule type" value="Genomic_DNA"/>
</dbReference>
<dbReference type="AlphaFoldDB" id="A0A5S4FPF8"/>
<sequence>MHTIQFGTRTADGTITEHHIRSVPSWLHAQQDAHHKRQAAVAVFRVAVVDEFSRNHVSEAVTDWADLPENAAIQFGIDNDGSVREMRFDDLTPLLGLHSQTGEGDPHGHAHGGGRIVYRTVAIHPQYDRIDDILTDWTPLYPRH</sequence>
<dbReference type="RefSeq" id="WP_138666389.1">
    <property type="nucleotide sequence ID" value="NZ_VCKY01000034.1"/>
</dbReference>
<proteinExistence type="predicted"/>
<accession>A0A5S4FPF8</accession>
<name>A0A5S4FPF8_9ACTN</name>